<dbReference type="PaxDb" id="5507-FOXG_01891P0"/>
<evidence type="ECO:0000313" key="1">
    <source>
        <dbReference type="EMBL" id="EGU71960.1"/>
    </source>
</evidence>
<dbReference type="AlphaFoldDB" id="F9GFT7"/>
<dbReference type="Pfam" id="PF08589">
    <property type="entry name" value="ATG43"/>
    <property type="match status" value="1"/>
</dbReference>
<gene>
    <name evidence="1" type="ORF">FOXB_17521</name>
</gene>
<comment type="caution">
    <text evidence="1">The sequence shown here is derived from an EMBL/GenBank/DDBJ whole genome shotgun (WGS) entry which is preliminary data.</text>
</comment>
<dbReference type="EMBL" id="AFQF01007268">
    <property type="protein sequence ID" value="EGU71960.1"/>
    <property type="molecule type" value="Genomic_DNA"/>
</dbReference>
<accession>F9GFT7</accession>
<sequence>MIGAVLGFSFSQCHWISVIPHHLHTLVVYRPSSNVPQLGHPCDVNHYLPYLHYLCTDLTVPLAINTTLINKPGLRTPNMDSAPTELAATIQAASIEHHPDPALDTNPPTAAERRQPVTLEHVKHEHDDGIDDEEDEEEEIPYSVLRPAPRHSHLPPLPDLRFEQSYLRSISKADTWWKVALITTRDQAYHHALDPGLSVQPLPLWLATLEQKCSIARQHIRCASKTLVVGSQQLEDTYQS</sequence>
<protein>
    <submittedName>
        <fullName evidence="1">Uncharacterized protein</fullName>
    </submittedName>
</protein>
<proteinExistence type="predicted"/>
<organism evidence="1">
    <name type="scientific">Fusarium oxysporum (strain Fo5176)</name>
    <name type="common">Fusarium vascular wilt</name>
    <dbReference type="NCBI Taxonomy" id="660025"/>
    <lineage>
        <taxon>Eukaryota</taxon>
        <taxon>Fungi</taxon>
        <taxon>Dikarya</taxon>
        <taxon>Ascomycota</taxon>
        <taxon>Pezizomycotina</taxon>
        <taxon>Sordariomycetes</taxon>
        <taxon>Hypocreomycetidae</taxon>
        <taxon>Hypocreales</taxon>
        <taxon>Nectriaceae</taxon>
        <taxon>Fusarium</taxon>
        <taxon>Fusarium oxysporum species complex</taxon>
    </lineage>
</organism>
<dbReference type="GO" id="GO:0140580">
    <property type="term" value="F:mitochondrion autophagosome adaptor activity"/>
    <property type="evidence" value="ECO:0007669"/>
    <property type="project" value="InterPro"/>
</dbReference>
<dbReference type="STRING" id="660025.F9GFT7"/>
<dbReference type="GO" id="GO:0000423">
    <property type="term" value="P:mitophagy"/>
    <property type="evidence" value="ECO:0007669"/>
    <property type="project" value="InterPro"/>
</dbReference>
<dbReference type="PANTHER" id="PTHR38699:SF1">
    <property type="entry name" value="MITOPHAGY RECEPTOR ATG43"/>
    <property type="match status" value="1"/>
</dbReference>
<dbReference type="InterPro" id="IPR013898">
    <property type="entry name" value="Atg43"/>
</dbReference>
<dbReference type="PANTHER" id="PTHR38699">
    <property type="entry name" value="CHROMOSOME 1, WHOLE GENOME SHOTGUN SEQUENCE"/>
    <property type="match status" value="1"/>
</dbReference>
<reference evidence="1" key="1">
    <citation type="journal article" date="2012" name="Mol. Plant Microbe Interact.">
        <title>A highly conserved effector in Fusarium oxysporum is required for full virulence on Arabidopsis.</title>
        <authorList>
            <person name="Thatcher L.F."/>
            <person name="Gardiner D.M."/>
            <person name="Kazan K."/>
            <person name="Manners J."/>
        </authorList>
    </citation>
    <scope>NUCLEOTIDE SEQUENCE [LARGE SCALE GENOMIC DNA]</scope>
    <source>
        <strain evidence="1">Fo5176</strain>
    </source>
</reference>
<name>F9GFT7_FUSOF</name>
<dbReference type="OrthoDB" id="2430343at2759"/>